<dbReference type="AlphaFoldDB" id="A0AAD9WVD1"/>
<dbReference type="InterPro" id="IPR021109">
    <property type="entry name" value="Peptidase_aspartic_dom_sf"/>
</dbReference>
<dbReference type="CDD" id="cd00303">
    <property type="entry name" value="retropepsin_like"/>
    <property type="match status" value="1"/>
</dbReference>
<name>A0AAD9WVD1_9ROSI</name>
<dbReference type="Proteomes" id="UP001280121">
    <property type="component" value="Unassembled WGS sequence"/>
</dbReference>
<feature type="coiled-coil region" evidence="1">
    <location>
        <begin position="407"/>
        <end position="462"/>
    </location>
</feature>
<feature type="region of interest" description="Disordered" evidence="2">
    <location>
        <begin position="244"/>
        <end position="266"/>
    </location>
</feature>
<sequence length="553" mass="63885">MNSFDSRPRNDPFSNTYNQGWRNHPNFSWRDNQGTENQWGNNNNYGQRQYNDGTQQNPISQPTNLSIEDTLKQFIQTIDQRMNHHDKRFQDSDVRRHNFDALLRNIETQIGQLAEANQRNEPGRFPSHTEQAKAITTQWKGKDLNNNKPAELFNAAINVSGFSEKNSELGEKEELKVEKSKDTSKIHKSPIPFPSRVQKNKLNQSFKEIYNILSNDNVRLQTMEEIHKMPAYIKYFKELNSRSRKTDSHETVPIPDGASAIPQKKLPPKLKDPGSFNITITVGEIRKERAILDLGASILMPYTVYKEMGLSNLKPINMELSLTDRSIRYPRGIVKDVLVQVDKLIIPAYFIILDMEEEGTNIIDFPILLVGITDCFNVEVVDPGVFPESNSALKESRNGKRSKISHCARYENMIEQLKEDKQMIVALNSELTTKITGLLEEKESSLQRYAILSHEVEKLKEEFDHRMKLMKADIEQRDKSLEIMKIKELEDIANLKRAEQEIKSMVMDEKKQLEEVKINKMKFENNLVPASLARPLSRHMSRPWYTTHEGSAN</sequence>
<keyword evidence="4" id="KW-1185">Reference proteome</keyword>
<dbReference type="PANTHER" id="PTHR33067:SF9">
    <property type="entry name" value="RNA-DIRECTED DNA POLYMERASE"/>
    <property type="match status" value="1"/>
</dbReference>
<gene>
    <name evidence="3" type="ORF">Ddye_020434</name>
</gene>
<keyword evidence="1" id="KW-0175">Coiled coil</keyword>
<protein>
    <submittedName>
        <fullName evidence="3">Uncharacterized protein</fullName>
    </submittedName>
</protein>
<evidence type="ECO:0000256" key="2">
    <source>
        <dbReference type="SAM" id="MobiDB-lite"/>
    </source>
</evidence>
<comment type="caution">
    <text evidence="3">The sequence shown here is derived from an EMBL/GenBank/DDBJ whole genome shotgun (WGS) entry which is preliminary data.</text>
</comment>
<dbReference type="EMBL" id="JANJYI010000006">
    <property type="protein sequence ID" value="KAK2645239.1"/>
    <property type="molecule type" value="Genomic_DNA"/>
</dbReference>
<evidence type="ECO:0000256" key="1">
    <source>
        <dbReference type="SAM" id="Coils"/>
    </source>
</evidence>
<feature type="compositionally biased region" description="Low complexity" evidence="2">
    <location>
        <begin position="32"/>
        <end position="53"/>
    </location>
</feature>
<feature type="compositionally biased region" description="Polar residues" evidence="2">
    <location>
        <begin position="12"/>
        <end position="31"/>
    </location>
</feature>
<dbReference type="PANTHER" id="PTHR33067">
    <property type="entry name" value="RNA-DIRECTED DNA POLYMERASE-RELATED"/>
    <property type="match status" value="1"/>
</dbReference>
<feature type="region of interest" description="Disordered" evidence="2">
    <location>
        <begin position="1"/>
        <end position="62"/>
    </location>
</feature>
<reference evidence="3" key="1">
    <citation type="journal article" date="2023" name="Plant J.">
        <title>Genome sequences and population genomics provide insights into the demographic history, inbreeding, and mutation load of two 'living fossil' tree species of Dipteronia.</title>
        <authorList>
            <person name="Feng Y."/>
            <person name="Comes H.P."/>
            <person name="Chen J."/>
            <person name="Zhu S."/>
            <person name="Lu R."/>
            <person name="Zhang X."/>
            <person name="Li P."/>
            <person name="Qiu J."/>
            <person name="Olsen K.M."/>
            <person name="Qiu Y."/>
        </authorList>
    </citation>
    <scope>NUCLEOTIDE SEQUENCE</scope>
    <source>
        <strain evidence="3">KIB01</strain>
    </source>
</reference>
<proteinExistence type="predicted"/>
<feature type="coiled-coil region" evidence="1">
    <location>
        <begin position="495"/>
        <end position="526"/>
    </location>
</feature>
<evidence type="ECO:0000313" key="4">
    <source>
        <dbReference type="Proteomes" id="UP001280121"/>
    </source>
</evidence>
<accession>A0AAD9WVD1</accession>
<feature type="compositionally biased region" description="Basic and acidic residues" evidence="2">
    <location>
        <begin position="1"/>
        <end position="10"/>
    </location>
</feature>
<evidence type="ECO:0000313" key="3">
    <source>
        <dbReference type="EMBL" id="KAK2645239.1"/>
    </source>
</evidence>
<organism evidence="3 4">
    <name type="scientific">Dipteronia dyeriana</name>
    <dbReference type="NCBI Taxonomy" id="168575"/>
    <lineage>
        <taxon>Eukaryota</taxon>
        <taxon>Viridiplantae</taxon>
        <taxon>Streptophyta</taxon>
        <taxon>Embryophyta</taxon>
        <taxon>Tracheophyta</taxon>
        <taxon>Spermatophyta</taxon>
        <taxon>Magnoliopsida</taxon>
        <taxon>eudicotyledons</taxon>
        <taxon>Gunneridae</taxon>
        <taxon>Pentapetalae</taxon>
        <taxon>rosids</taxon>
        <taxon>malvids</taxon>
        <taxon>Sapindales</taxon>
        <taxon>Sapindaceae</taxon>
        <taxon>Hippocastanoideae</taxon>
        <taxon>Acereae</taxon>
        <taxon>Dipteronia</taxon>
    </lineage>
</organism>
<dbReference type="Gene3D" id="2.40.70.10">
    <property type="entry name" value="Acid Proteases"/>
    <property type="match status" value="1"/>
</dbReference>